<evidence type="ECO:0000313" key="2">
    <source>
        <dbReference type="Proteomes" id="UP000010523"/>
    </source>
</evidence>
<name>I3E651_BACMT</name>
<protein>
    <submittedName>
        <fullName evidence="1">Uncharacterized protein</fullName>
    </submittedName>
</protein>
<dbReference type="EMBL" id="AFEU01000001">
    <property type="protein sequence ID" value="EIJ81972.1"/>
    <property type="molecule type" value="Genomic_DNA"/>
</dbReference>
<accession>I3E651</accession>
<reference evidence="1 2" key="1">
    <citation type="journal article" date="2012" name="Appl. Environ. Microbiol.">
        <title>Genome Sequence of Thermotolerant Bacillus methanolicus: Features and Regulation Related to Methylotrophy and Production of L-Lysine and L-Glutamate from Methanol.</title>
        <authorList>
            <person name="Heggeset T.M."/>
            <person name="Krog A."/>
            <person name="Balzer S."/>
            <person name="Wentzel A."/>
            <person name="Ellingsen T.E."/>
            <person name="Brautaset T."/>
        </authorList>
    </citation>
    <scope>NUCLEOTIDE SEQUENCE [LARGE SCALE GENOMIC DNA]</scope>
    <source>
        <strain evidence="1 2">PB1</strain>
    </source>
</reference>
<organism evidence="1 2">
    <name type="scientific">Bacillus methanolicus PB1</name>
    <dbReference type="NCBI Taxonomy" id="997296"/>
    <lineage>
        <taxon>Bacteria</taxon>
        <taxon>Bacillati</taxon>
        <taxon>Bacillota</taxon>
        <taxon>Bacilli</taxon>
        <taxon>Bacillales</taxon>
        <taxon>Bacillaceae</taxon>
        <taxon>Bacillus</taxon>
    </lineage>
</organism>
<sequence length="39" mass="4802">MRKNVSIFHFFLQKNRNYERIIAESRKVKLKGVKKHEDL</sequence>
<comment type="caution">
    <text evidence="1">The sequence shown here is derived from an EMBL/GenBank/DDBJ whole genome shotgun (WGS) entry which is preliminary data.</text>
</comment>
<evidence type="ECO:0000313" key="1">
    <source>
        <dbReference type="EMBL" id="EIJ81972.1"/>
    </source>
</evidence>
<dbReference type="STRING" id="997296.PB1_03495"/>
<dbReference type="Proteomes" id="UP000010523">
    <property type="component" value="Unassembled WGS sequence"/>
</dbReference>
<proteinExistence type="predicted"/>
<dbReference type="PATRIC" id="fig|997296.3.peg.765"/>
<dbReference type="AlphaFoldDB" id="I3E651"/>
<gene>
    <name evidence="1" type="ORF">PB1_03495</name>
</gene>
<keyword evidence="2" id="KW-1185">Reference proteome</keyword>